<keyword evidence="7" id="KW-0472">Membrane</keyword>
<feature type="domain" description="Rod shape-determining protein MreC beta-barrel core" evidence="8">
    <location>
        <begin position="134"/>
        <end position="288"/>
    </location>
</feature>
<dbReference type="RefSeq" id="WP_055341119.1">
    <property type="nucleotide sequence ID" value="NZ_CEKZ01000003.1"/>
</dbReference>
<keyword evidence="7" id="KW-1133">Transmembrane helix</keyword>
<evidence type="ECO:0000256" key="1">
    <source>
        <dbReference type="ARBA" id="ARBA00009369"/>
    </source>
</evidence>
<comment type="function">
    <text evidence="5">Involved in formation and maintenance of cell shape.</text>
</comment>
<comment type="similarity">
    <text evidence="1 5">Belongs to the MreC family.</text>
</comment>
<dbReference type="InterPro" id="IPR042177">
    <property type="entry name" value="Cell/Rod_1"/>
</dbReference>
<evidence type="ECO:0000313" key="10">
    <source>
        <dbReference type="Proteomes" id="UP000049127"/>
    </source>
</evidence>
<dbReference type="Gene3D" id="2.40.10.340">
    <property type="entry name" value="Rod shape-determining protein MreC, domain 1"/>
    <property type="match status" value="1"/>
</dbReference>
<dbReference type="GO" id="GO:0008360">
    <property type="term" value="P:regulation of cell shape"/>
    <property type="evidence" value="ECO:0007669"/>
    <property type="project" value="UniProtKB-KW"/>
</dbReference>
<evidence type="ECO:0000256" key="4">
    <source>
        <dbReference type="ARBA" id="ARBA00032089"/>
    </source>
</evidence>
<keyword evidence="7" id="KW-0812">Transmembrane</keyword>
<protein>
    <recommendedName>
        <fullName evidence="2 5">Cell shape-determining protein MreC</fullName>
    </recommendedName>
    <alternativeName>
        <fullName evidence="4 5">Cell shape protein MreC</fullName>
    </alternativeName>
</protein>
<dbReference type="OrthoDB" id="9792313at2"/>
<reference evidence="9 10" key="1">
    <citation type="submission" date="2015-01" db="EMBL/GenBank/DDBJ databases">
        <authorList>
            <person name="Aslett A.Martin."/>
            <person name="De Silva Nishadi"/>
        </authorList>
    </citation>
    <scope>NUCLEOTIDE SEQUENCE [LARGE SCALE GENOMIC DNA]</scope>
    <source>
        <strain evidence="9 10">R28058</strain>
    </source>
</reference>
<dbReference type="AlphaFoldDB" id="A0A0C7QFZ3"/>
<organism evidence="9 10">
    <name type="scientific">Paraclostridium sordellii</name>
    <name type="common">Clostridium sordellii</name>
    <dbReference type="NCBI Taxonomy" id="1505"/>
    <lineage>
        <taxon>Bacteria</taxon>
        <taxon>Bacillati</taxon>
        <taxon>Bacillota</taxon>
        <taxon>Clostridia</taxon>
        <taxon>Peptostreptococcales</taxon>
        <taxon>Peptostreptococcaceae</taxon>
        <taxon>Paraclostridium</taxon>
    </lineage>
</organism>
<keyword evidence="3 5" id="KW-0133">Cell shape</keyword>
<dbReference type="Proteomes" id="UP000049127">
    <property type="component" value="Unassembled WGS sequence"/>
</dbReference>
<evidence type="ECO:0000259" key="8">
    <source>
        <dbReference type="Pfam" id="PF04085"/>
    </source>
</evidence>
<evidence type="ECO:0000256" key="3">
    <source>
        <dbReference type="ARBA" id="ARBA00022960"/>
    </source>
</evidence>
<name>A0A0C7QFZ3_PARSO</name>
<dbReference type="PANTHER" id="PTHR34138:SF1">
    <property type="entry name" value="CELL SHAPE-DETERMINING PROTEIN MREC"/>
    <property type="match status" value="1"/>
</dbReference>
<evidence type="ECO:0000256" key="7">
    <source>
        <dbReference type="SAM" id="Phobius"/>
    </source>
</evidence>
<evidence type="ECO:0000256" key="5">
    <source>
        <dbReference type="PIRNR" id="PIRNR038471"/>
    </source>
</evidence>
<accession>A0A0C7QFZ3</accession>
<evidence type="ECO:0000256" key="6">
    <source>
        <dbReference type="SAM" id="Coils"/>
    </source>
</evidence>
<dbReference type="PANTHER" id="PTHR34138">
    <property type="entry name" value="CELL SHAPE-DETERMINING PROTEIN MREC"/>
    <property type="match status" value="1"/>
</dbReference>
<dbReference type="NCBIfam" id="TIGR00219">
    <property type="entry name" value="mreC"/>
    <property type="match status" value="1"/>
</dbReference>
<sequence length="293" mass="32261">MKLGNRRKNNKKYNVKVIATVGVAITLIGIVGISIGRYSKDSNSKSGIVLNTVSAIEGSLNDGFSFIKKGVSSVFKFSENAKKVEVLEKENEKLKKEVISLKEDMQNRQSLESLQKSLKFIPENYKKNMISTKVVSKNDGNWYKSFVIAAGKADGVKKESIIVNGKGLVGIVYEVSQHYSKAISLVDSKSSVSFQLLKNKEFKGVISQSASEDENYKAEGLLEGYMFKTSYDVLPGDALVTSGLGVYPESIPIGKVEKVVDDKDKGLKNVIVKPYANFKDITDVVVIEPRNIK</sequence>
<dbReference type="InterPro" id="IPR042175">
    <property type="entry name" value="Cell/Rod_MreC_2"/>
</dbReference>
<dbReference type="Pfam" id="PF04085">
    <property type="entry name" value="MreC"/>
    <property type="match status" value="1"/>
</dbReference>
<dbReference type="InterPro" id="IPR007221">
    <property type="entry name" value="MreC"/>
</dbReference>
<dbReference type="PIRSF" id="PIRSF038471">
    <property type="entry name" value="MreC"/>
    <property type="match status" value="1"/>
</dbReference>
<gene>
    <name evidence="9" type="primary">mreC</name>
    <name evidence="9" type="ORF">R28058_00581</name>
</gene>
<evidence type="ECO:0000313" key="9">
    <source>
        <dbReference type="EMBL" id="CEQ02261.1"/>
    </source>
</evidence>
<keyword evidence="6" id="KW-0175">Coiled coil</keyword>
<dbReference type="Gene3D" id="2.40.10.350">
    <property type="entry name" value="Rod shape-determining protein MreC, domain 2"/>
    <property type="match status" value="1"/>
</dbReference>
<feature type="transmembrane region" description="Helical" evidence="7">
    <location>
        <begin position="15"/>
        <end position="36"/>
    </location>
</feature>
<dbReference type="GO" id="GO:0005886">
    <property type="term" value="C:plasma membrane"/>
    <property type="evidence" value="ECO:0007669"/>
    <property type="project" value="TreeGrafter"/>
</dbReference>
<dbReference type="InterPro" id="IPR055342">
    <property type="entry name" value="MreC_beta-barrel_core"/>
</dbReference>
<proteinExistence type="inferred from homology"/>
<evidence type="ECO:0000256" key="2">
    <source>
        <dbReference type="ARBA" id="ARBA00013855"/>
    </source>
</evidence>
<feature type="coiled-coil region" evidence="6">
    <location>
        <begin position="77"/>
        <end position="111"/>
    </location>
</feature>
<dbReference type="EMBL" id="CEKZ01000003">
    <property type="protein sequence ID" value="CEQ02261.1"/>
    <property type="molecule type" value="Genomic_DNA"/>
</dbReference>